<dbReference type="GO" id="GO:0016757">
    <property type="term" value="F:glycosyltransferase activity"/>
    <property type="evidence" value="ECO:0007669"/>
    <property type="project" value="UniProtKB-KW"/>
</dbReference>
<keyword evidence="2" id="KW-0808">Transferase</keyword>
<dbReference type="SMART" id="SM00028">
    <property type="entry name" value="TPR"/>
    <property type="match status" value="3"/>
</dbReference>
<feature type="domain" description="Glycosyltransferase 2-like" evidence="1">
    <location>
        <begin position="5"/>
        <end position="140"/>
    </location>
</feature>
<organism evidence="2 3">
    <name type="scientific">Romboutsia sedimentorum</name>
    <dbReference type="NCBI Taxonomy" id="1368474"/>
    <lineage>
        <taxon>Bacteria</taxon>
        <taxon>Bacillati</taxon>
        <taxon>Bacillota</taxon>
        <taxon>Clostridia</taxon>
        <taxon>Peptostreptococcales</taxon>
        <taxon>Peptostreptococcaceae</taxon>
        <taxon>Romboutsia</taxon>
    </lineage>
</organism>
<dbReference type="PANTHER" id="PTHR43630:SF2">
    <property type="entry name" value="GLYCOSYLTRANSFERASE"/>
    <property type="match status" value="1"/>
</dbReference>
<reference evidence="2 3" key="1">
    <citation type="submission" date="2023-05" db="EMBL/GenBank/DDBJ databases">
        <title>Rombocin, a short stable natural nisin variant, displays selective antimicrobial activity against Listeria monocytogenes and employs dual mode of action to kill target bacterial strains.</title>
        <authorList>
            <person name="Wambui J."/>
            <person name="Stephan R."/>
            <person name="Kuipers O.P."/>
        </authorList>
    </citation>
    <scope>NUCLEOTIDE SEQUENCE [LARGE SCALE GENOMIC DNA]</scope>
    <source>
        <strain evidence="2 3">RC002</strain>
    </source>
</reference>
<gene>
    <name evidence="2" type="ORF">QOZ84_09820</name>
</gene>
<dbReference type="PANTHER" id="PTHR43630">
    <property type="entry name" value="POLY-BETA-1,6-N-ACETYL-D-GLUCOSAMINE SYNTHASE"/>
    <property type="match status" value="1"/>
</dbReference>
<dbReference type="InterPro" id="IPR001173">
    <property type="entry name" value="Glyco_trans_2-like"/>
</dbReference>
<dbReference type="Gene3D" id="3.90.550.10">
    <property type="entry name" value="Spore Coat Polysaccharide Biosynthesis Protein SpsA, Chain A"/>
    <property type="match status" value="1"/>
</dbReference>
<dbReference type="EC" id="2.4.-.-" evidence="2"/>
<keyword evidence="3" id="KW-1185">Reference proteome</keyword>
<evidence type="ECO:0000313" key="2">
    <source>
        <dbReference type="EMBL" id="MDK2563847.1"/>
    </source>
</evidence>
<dbReference type="InterPro" id="IPR029044">
    <property type="entry name" value="Nucleotide-diphossugar_trans"/>
</dbReference>
<sequence length="356" mass="42524">MITISLCMIVKDEEKVIKRCLDSVIDVVDEIIIIDTGSIDNTKEIAKEYTQKIYDFKWIYDFSKARDFSFSKATKEYILWLDADEILDYANKNKLLELKENLNIGIDVVTMETYMRLDENNNPTIKSRRNRMVKANKNFKWTGYIHEYIEIDGNIYDSDIGIIHHKVKCADDRNLKIYKRNIDLGNELSNRDLCYYGKELYCNCMIDEAIKIFDQVILKDICIEEKVDALCKIGECYLYKKETSKARKYFYKTFEYIEPRGEVLYNLAYSFEEEKKYHQAVFWYEMILNIKISKDCSQCMNISCWRFKPHLNLSFCYFELNNLPKAYYHHEKAKQINPLNKYVMANDEYFKSIIKK</sequence>
<evidence type="ECO:0000313" key="3">
    <source>
        <dbReference type="Proteomes" id="UP001301012"/>
    </source>
</evidence>
<accession>A0ABT7EA91</accession>
<dbReference type="RefSeq" id="WP_284132786.1">
    <property type="nucleotide sequence ID" value="NZ_JASKYM010000004.1"/>
</dbReference>
<keyword evidence="2" id="KW-0328">Glycosyltransferase</keyword>
<proteinExistence type="predicted"/>
<dbReference type="Proteomes" id="UP001301012">
    <property type="component" value="Unassembled WGS sequence"/>
</dbReference>
<dbReference type="InterPro" id="IPR019734">
    <property type="entry name" value="TPR_rpt"/>
</dbReference>
<dbReference type="Pfam" id="PF00535">
    <property type="entry name" value="Glycos_transf_2"/>
    <property type="match status" value="1"/>
</dbReference>
<protein>
    <submittedName>
        <fullName evidence="2">Glycosyltransferase</fullName>
        <ecNumber evidence="2">2.4.-.-</ecNumber>
    </submittedName>
</protein>
<evidence type="ECO:0000259" key="1">
    <source>
        <dbReference type="Pfam" id="PF00535"/>
    </source>
</evidence>
<dbReference type="EMBL" id="JASKYM010000004">
    <property type="protein sequence ID" value="MDK2563847.1"/>
    <property type="molecule type" value="Genomic_DNA"/>
</dbReference>
<dbReference type="Gene3D" id="1.25.40.10">
    <property type="entry name" value="Tetratricopeptide repeat domain"/>
    <property type="match status" value="2"/>
</dbReference>
<dbReference type="SUPFAM" id="SSF53448">
    <property type="entry name" value="Nucleotide-diphospho-sugar transferases"/>
    <property type="match status" value="1"/>
</dbReference>
<comment type="caution">
    <text evidence="2">The sequence shown here is derived from an EMBL/GenBank/DDBJ whole genome shotgun (WGS) entry which is preliminary data.</text>
</comment>
<dbReference type="InterPro" id="IPR011990">
    <property type="entry name" value="TPR-like_helical_dom_sf"/>
</dbReference>
<dbReference type="SUPFAM" id="SSF48452">
    <property type="entry name" value="TPR-like"/>
    <property type="match status" value="1"/>
</dbReference>
<name>A0ABT7EA91_9FIRM</name>